<evidence type="ECO:0000259" key="7">
    <source>
        <dbReference type="PROSITE" id="PS50026"/>
    </source>
</evidence>
<evidence type="ECO:0000256" key="4">
    <source>
        <dbReference type="SAM" id="Phobius"/>
    </source>
</evidence>
<evidence type="ECO:0000313" key="9">
    <source>
        <dbReference type="Proteomes" id="UP000594262"/>
    </source>
</evidence>
<dbReference type="InterPro" id="IPR001791">
    <property type="entry name" value="Laminin_G"/>
</dbReference>
<feature type="compositionally biased region" description="Polar residues" evidence="3">
    <location>
        <begin position="646"/>
        <end position="655"/>
    </location>
</feature>
<evidence type="ECO:0000313" key="8">
    <source>
        <dbReference type="EnsemblMetazoa" id="CLYHEMP004140.1"/>
    </source>
</evidence>
<dbReference type="Gene3D" id="2.60.120.200">
    <property type="match status" value="2"/>
</dbReference>
<dbReference type="CDD" id="cd00110">
    <property type="entry name" value="LamG"/>
    <property type="match status" value="2"/>
</dbReference>
<dbReference type="Pfam" id="PF02210">
    <property type="entry name" value="Laminin_G_2"/>
    <property type="match status" value="2"/>
</dbReference>
<dbReference type="SUPFAM" id="SSF49899">
    <property type="entry name" value="Concanavalin A-like lectins/glucanases"/>
    <property type="match status" value="2"/>
</dbReference>
<feature type="chain" id="PRO_5029454658" description="Laminin G domain-containing protein" evidence="5">
    <location>
        <begin position="19"/>
        <end position="670"/>
    </location>
</feature>
<feature type="domain" description="EGF-like" evidence="7">
    <location>
        <begin position="206"/>
        <end position="245"/>
    </location>
</feature>
<feature type="domain" description="Laminin G" evidence="6">
    <location>
        <begin position="18"/>
        <end position="205"/>
    </location>
</feature>
<organism evidence="8 9">
    <name type="scientific">Clytia hemisphaerica</name>
    <dbReference type="NCBI Taxonomy" id="252671"/>
    <lineage>
        <taxon>Eukaryota</taxon>
        <taxon>Metazoa</taxon>
        <taxon>Cnidaria</taxon>
        <taxon>Hydrozoa</taxon>
        <taxon>Hydroidolina</taxon>
        <taxon>Leptothecata</taxon>
        <taxon>Obeliida</taxon>
        <taxon>Clytiidae</taxon>
        <taxon>Clytia</taxon>
    </lineage>
</organism>
<feature type="signal peptide" evidence="5">
    <location>
        <begin position="1"/>
        <end position="18"/>
    </location>
</feature>
<comment type="caution">
    <text evidence="2">Lacks conserved residue(s) required for the propagation of feature annotation.</text>
</comment>
<evidence type="ECO:0000259" key="6">
    <source>
        <dbReference type="PROSITE" id="PS50025"/>
    </source>
</evidence>
<evidence type="ECO:0008006" key="10">
    <source>
        <dbReference type="Google" id="ProtNLM"/>
    </source>
</evidence>
<feature type="transmembrane region" description="Helical" evidence="4">
    <location>
        <begin position="498"/>
        <end position="520"/>
    </location>
</feature>
<keyword evidence="4" id="KW-0812">Transmembrane</keyword>
<proteinExistence type="predicted"/>
<accession>A0A7M5TZS9</accession>
<evidence type="ECO:0000256" key="2">
    <source>
        <dbReference type="PROSITE-ProRule" id="PRU00076"/>
    </source>
</evidence>
<feature type="region of interest" description="Disordered" evidence="3">
    <location>
        <begin position="646"/>
        <end position="670"/>
    </location>
</feature>
<keyword evidence="2" id="KW-0245">EGF-like domain</keyword>
<evidence type="ECO:0000256" key="3">
    <source>
        <dbReference type="SAM" id="MobiDB-lite"/>
    </source>
</evidence>
<evidence type="ECO:0000256" key="1">
    <source>
        <dbReference type="ARBA" id="ARBA00023157"/>
    </source>
</evidence>
<dbReference type="SMART" id="SM00282">
    <property type="entry name" value="LamG"/>
    <property type="match status" value="2"/>
</dbReference>
<dbReference type="PROSITE" id="PS50026">
    <property type="entry name" value="EGF_3"/>
    <property type="match status" value="1"/>
</dbReference>
<name>A0A7M5TZS9_9CNID</name>
<dbReference type="PANTHER" id="PTHR15036">
    <property type="entry name" value="PIKACHURIN-LIKE PROTEIN"/>
    <property type="match status" value="1"/>
</dbReference>
<dbReference type="InterPro" id="IPR000742">
    <property type="entry name" value="EGF"/>
</dbReference>
<keyword evidence="9" id="KW-1185">Reference proteome</keyword>
<protein>
    <recommendedName>
        <fullName evidence="10">Laminin G domain-containing protein</fullName>
    </recommendedName>
</protein>
<keyword evidence="4" id="KW-0472">Membrane</keyword>
<evidence type="ECO:0000256" key="5">
    <source>
        <dbReference type="SAM" id="SignalP"/>
    </source>
</evidence>
<dbReference type="InterPro" id="IPR050372">
    <property type="entry name" value="Neurexin-related_CASP"/>
</dbReference>
<reference evidence="8" key="1">
    <citation type="submission" date="2021-01" db="UniProtKB">
        <authorList>
            <consortium name="EnsemblMetazoa"/>
        </authorList>
    </citation>
    <scope>IDENTIFICATION</scope>
</reference>
<dbReference type="AlphaFoldDB" id="A0A7M5TZS9"/>
<keyword evidence="5" id="KW-0732">Signal</keyword>
<dbReference type="EnsemblMetazoa" id="CLYHEMT004140.1">
    <property type="protein sequence ID" value="CLYHEMP004140.1"/>
    <property type="gene ID" value="CLYHEMG004140"/>
</dbReference>
<keyword evidence="4" id="KW-1133">Transmembrane helix</keyword>
<dbReference type="Gene3D" id="2.10.25.10">
    <property type="entry name" value="Laminin"/>
    <property type="match status" value="1"/>
</dbReference>
<dbReference type="PANTHER" id="PTHR15036:SF49">
    <property type="entry name" value="AXOTACTIN"/>
    <property type="match status" value="1"/>
</dbReference>
<keyword evidence="1" id="KW-1015">Disulfide bond</keyword>
<dbReference type="Proteomes" id="UP000594262">
    <property type="component" value="Unplaced"/>
</dbReference>
<dbReference type="GO" id="GO:0016020">
    <property type="term" value="C:membrane"/>
    <property type="evidence" value="ECO:0007669"/>
    <property type="project" value="UniProtKB-SubCell"/>
</dbReference>
<feature type="domain" description="Laminin G" evidence="6">
    <location>
        <begin position="248"/>
        <end position="444"/>
    </location>
</feature>
<sequence>MKTILLINALFLVNICHGVTYTYPGKGFTKFPILKSSQTTKISFEFQTSSTREEINILYVDDVENGGKSGDYLRVTLERGRLNVHWDVSNGNYRDGDTKVIGHNLDDNIKHYVVIESYNGKDFLVRVDGGDVQSKSFSKAVRFNSEVYLGGCHPDPTKRTLQRDPYFCFQNGFVGCISNLRWSTERGEPERIVHPIESDNVAKGCTNRCLTDPSFSCSNRGRCLNQYIKTGCDCRGTGFTGTTCQKPKQAVTFFGEQYVTWVPQTSMNSLVTDIFVRFKSNQPSGIILFITGQSTSEFMLLELHKGTLILKTKINGYDEKVFKIPKSMNEKASNWRMVSFSRMGASTTISMDDGLYEYTNSVKRLENKVVQVKFIIRKIYFGGVDKLQDGDFALRKSDSKINFIGCLQNIDINQFELIGKITNSSSINDKSITLNGGALQKGACKTLPDVGNGLIPTPLVEEFITPKPPTTVSWNHHNNSLSNRLNYVQNDEKDSKSMLWIIVGSCISFLVLTIAVVIVVRHVMKKRQERHQQYRDHYLRQTAMRIEQEDLLPTEQKCIREEIAKRKLQTFSPLRKDFYVSSSSHAGSLPRSVHHEPIYQSHEVFHHAHPCLGKNYAVPSIQEQPGQNCPSPVSSHYGISRKCSHSSSVRYQTPNVKPAESIKSFSSQQS</sequence>
<dbReference type="OrthoDB" id="5989513at2759"/>
<dbReference type="InterPro" id="IPR013320">
    <property type="entry name" value="ConA-like_dom_sf"/>
</dbReference>
<dbReference type="PROSITE" id="PS50025">
    <property type="entry name" value="LAM_G_DOMAIN"/>
    <property type="match status" value="2"/>
</dbReference>